<dbReference type="PANTHER" id="PTHR24320">
    <property type="entry name" value="RETINOL DEHYDROGENASE"/>
    <property type="match status" value="1"/>
</dbReference>
<dbReference type="PRINTS" id="PR00081">
    <property type="entry name" value="GDHRDH"/>
</dbReference>
<comment type="similarity">
    <text evidence="1">Belongs to the short-chain dehydrogenases/reductases (SDR) family.</text>
</comment>
<evidence type="ECO:0000313" key="4">
    <source>
        <dbReference type="EMBL" id="RBP50687.1"/>
    </source>
</evidence>
<dbReference type="EMBL" id="QNRT01000002">
    <property type="protein sequence ID" value="RBP50687.1"/>
    <property type="molecule type" value="Genomic_DNA"/>
</dbReference>
<dbReference type="OrthoDB" id="9775296at2"/>
<evidence type="ECO:0000256" key="3">
    <source>
        <dbReference type="ARBA" id="ARBA00023002"/>
    </source>
</evidence>
<accession>A0A395JLG1</accession>
<dbReference type="AlphaFoldDB" id="A0A395JLG1"/>
<comment type="caution">
    <text evidence="4">The sequence shown here is derived from an EMBL/GenBank/DDBJ whole genome shotgun (WGS) entry which is preliminary data.</text>
</comment>
<dbReference type="SUPFAM" id="SSF51735">
    <property type="entry name" value="NAD(P)-binding Rossmann-fold domains"/>
    <property type="match status" value="1"/>
</dbReference>
<dbReference type="InterPro" id="IPR036291">
    <property type="entry name" value="NAD(P)-bd_dom_sf"/>
</dbReference>
<dbReference type="RefSeq" id="WP_113953529.1">
    <property type="nucleotide sequence ID" value="NZ_QNRT01000002.1"/>
</dbReference>
<reference evidence="4 5" key="1">
    <citation type="submission" date="2018-06" db="EMBL/GenBank/DDBJ databases">
        <title>Genomic Encyclopedia of Type Strains, Phase IV (KMG-IV): sequencing the most valuable type-strain genomes for metagenomic binning, comparative biology and taxonomic classification.</title>
        <authorList>
            <person name="Goeker M."/>
        </authorList>
    </citation>
    <scope>NUCLEOTIDE SEQUENCE [LARGE SCALE GENOMIC DNA]</scope>
    <source>
        <strain evidence="4 5">DSM 24032</strain>
    </source>
</reference>
<organism evidence="4 5">
    <name type="scientific">Arenicella xantha</name>
    <dbReference type="NCBI Taxonomy" id="644221"/>
    <lineage>
        <taxon>Bacteria</taxon>
        <taxon>Pseudomonadati</taxon>
        <taxon>Pseudomonadota</taxon>
        <taxon>Gammaproteobacteria</taxon>
        <taxon>Arenicellales</taxon>
        <taxon>Arenicellaceae</taxon>
        <taxon>Arenicella</taxon>
    </lineage>
</organism>
<dbReference type="Proteomes" id="UP000253083">
    <property type="component" value="Unassembled WGS sequence"/>
</dbReference>
<keyword evidence="3" id="KW-0560">Oxidoreductase</keyword>
<dbReference type="InterPro" id="IPR002347">
    <property type="entry name" value="SDR_fam"/>
</dbReference>
<name>A0A395JLG1_9GAMM</name>
<dbReference type="Pfam" id="PF00106">
    <property type="entry name" value="adh_short"/>
    <property type="match status" value="1"/>
</dbReference>
<keyword evidence="5" id="KW-1185">Reference proteome</keyword>
<dbReference type="PANTHER" id="PTHR24320:SF282">
    <property type="entry name" value="WW DOMAIN-CONTAINING OXIDOREDUCTASE"/>
    <property type="match status" value="1"/>
</dbReference>
<dbReference type="Gene3D" id="3.40.50.720">
    <property type="entry name" value="NAD(P)-binding Rossmann-like Domain"/>
    <property type="match status" value="1"/>
</dbReference>
<proteinExistence type="inferred from homology"/>
<dbReference type="CDD" id="cd05327">
    <property type="entry name" value="retinol-DH_like_SDR_c_like"/>
    <property type="match status" value="1"/>
</dbReference>
<evidence type="ECO:0000313" key="5">
    <source>
        <dbReference type="Proteomes" id="UP000253083"/>
    </source>
</evidence>
<sequence length="313" mass="33609">MTTNQITKPREFTKTSTATDVTEGVDLAGKNIVVTGINSGLGLETMRVLTSRGAHIIGTARTKEKAATAAASIDGKVTTVICELSDFGSVRQCADQVNALDLPIDGLICNAGIMALPKLELANGFEQQFNTNHLGHFILVNRLLDSIKRADQGRIVMLSSLAHKMAPLGGILFDNLDGSKWYKDWPFYGQSKLANMLTALALSARLEGSSATANAVHPGIIRTNLSRNMGGIQGVLFNNPISGWFVGKMLGTKTIAQGAATQCYVATAPELSTANGKYFADCSEERPSRYGQSVDLAEQLWSFSYDAVKPYIE</sequence>
<protein>
    <submittedName>
        <fullName evidence="4">NAD(P)-dependent dehydrogenase (Short-subunit alcohol dehydrogenase family)</fullName>
    </submittedName>
</protein>
<evidence type="ECO:0000256" key="2">
    <source>
        <dbReference type="ARBA" id="ARBA00022857"/>
    </source>
</evidence>
<gene>
    <name evidence="4" type="ORF">DFR28_10298</name>
</gene>
<keyword evidence="2" id="KW-0521">NADP</keyword>
<dbReference type="GO" id="GO:0016491">
    <property type="term" value="F:oxidoreductase activity"/>
    <property type="evidence" value="ECO:0007669"/>
    <property type="project" value="UniProtKB-KW"/>
</dbReference>
<dbReference type="InParanoid" id="A0A395JLG1"/>
<evidence type="ECO:0000256" key="1">
    <source>
        <dbReference type="ARBA" id="ARBA00006484"/>
    </source>
</evidence>